<proteinExistence type="predicted"/>
<comment type="caution">
    <text evidence="1">The sequence shown here is derived from an EMBL/GenBank/DDBJ whole genome shotgun (WGS) entry which is preliminary data.</text>
</comment>
<gene>
    <name evidence="1" type="ORF">NDU88_002940</name>
</gene>
<protein>
    <submittedName>
        <fullName evidence="1">Uncharacterized protein</fullName>
    </submittedName>
</protein>
<dbReference type="EMBL" id="JANPWB010000006">
    <property type="protein sequence ID" value="KAJ1177688.1"/>
    <property type="molecule type" value="Genomic_DNA"/>
</dbReference>
<name>A0AAV7TMN4_PLEWA</name>
<organism evidence="1 2">
    <name type="scientific">Pleurodeles waltl</name>
    <name type="common">Iberian ribbed newt</name>
    <dbReference type="NCBI Taxonomy" id="8319"/>
    <lineage>
        <taxon>Eukaryota</taxon>
        <taxon>Metazoa</taxon>
        <taxon>Chordata</taxon>
        <taxon>Craniata</taxon>
        <taxon>Vertebrata</taxon>
        <taxon>Euteleostomi</taxon>
        <taxon>Amphibia</taxon>
        <taxon>Batrachia</taxon>
        <taxon>Caudata</taxon>
        <taxon>Salamandroidea</taxon>
        <taxon>Salamandridae</taxon>
        <taxon>Pleurodelinae</taxon>
        <taxon>Pleurodeles</taxon>
    </lineage>
</organism>
<dbReference type="AlphaFoldDB" id="A0AAV7TMN4"/>
<keyword evidence="2" id="KW-1185">Reference proteome</keyword>
<reference evidence="1" key="1">
    <citation type="journal article" date="2022" name="bioRxiv">
        <title>Sequencing and chromosome-scale assembly of the giantPleurodeles waltlgenome.</title>
        <authorList>
            <person name="Brown T."/>
            <person name="Elewa A."/>
            <person name="Iarovenko S."/>
            <person name="Subramanian E."/>
            <person name="Araus A.J."/>
            <person name="Petzold A."/>
            <person name="Susuki M."/>
            <person name="Suzuki K.-i.T."/>
            <person name="Hayashi T."/>
            <person name="Toyoda A."/>
            <person name="Oliveira C."/>
            <person name="Osipova E."/>
            <person name="Leigh N.D."/>
            <person name="Simon A."/>
            <person name="Yun M.H."/>
        </authorList>
    </citation>
    <scope>NUCLEOTIDE SEQUENCE</scope>
    <source>
        <strain evidence="1">20211129_DDA</strain>
        <tissue evidence="1">Liver</tissue>
    </source>
</reference>
<accession>A0AAV7TMN4</accession>
<evidence type="ECO:0000313" key="2">
    <source>
        <dbReference type="Proteomes" id="UP001066276"/>
    </source>
</evidence>
<evidence type="ECO:0000313" key="1">
    <source>
        <dbReference type="EMBL" id="KAJ1177688.1"/>
    </source>
</evidence>
<dbReference type="Proteomes" id="UP001066276">
    <property type="component" value="Chromosome 3_2"/>
</dbReference>
<sequence>MKIFFMARKRQRRQERARDNTQKVGSRIKKRRRVILALLCISCDGAEGFRQMELRCPLREPFVPLGNRRCEESAIPKKVLPRHERVRIRRIIP</sequence>